<evidence type="ECO:0000259" key="6">
    <source>
        <dbReference type="Pfam" id="PF01593"/>
    </source>
</evidence>
<name>I0IB97_PHYMF</name>
<dbReference type="InterPro" id="IPR036188">
    <property type="entry name" value="FAD/NAD-bd_sf"/>
</dbReference>
<dbReference type="PANTHER" id="PTHR43734:SF7">
    <property type="entry name" value="4,4'-DIAPONEUROSPORENE OXYGENASE"/>
    <property type="match status" value="1"/>
</dbReference>
<dbReference type="Proteomes" id="UP000007881">
    <property type="component" value="Chromosome"/>
</dbReference>
<evidence type="ECO:0000256" key="1">
    <source>
        <dbReference type="ARBA" id="ARBA00004829"/>
    </source>
</evidence>
<proteinExistence type="inferred from homology"/>
<dbReference type="eggNOG" id="COG1233">
    <property type="taxonomic scope" value="Bacteria"/>
</dbReference>
<comment type="pathway">
    <text evidence="1 5">Carotenoid biosynthesis.</text>
</comment>
<evidence type="ECO:0000256" key="5">
    <source>
        <dbReference type="RuleBase" id="RU362075"/>
    </source>
</evidence>
<keyword evidence="3 5" id="KW-0125">Carotenoid biosynthesis</keyword>
<organism evidence="7 8">
    <name type="scientific">Phycisphaera mikurensis (strain NBRC 102666 / KCTC 22515 / FYK2301M01)</name>
    <dbReference type="NCBI Taxonomy" id="1142394"/>
    <lineage>
        <taxon>Bacteria</taxon>
        <taxon>Pseudomonadati</taxon>
        <taxon>Planctomycetota</taxon>
        <taxon>Phycisphaerae</taxon>
        <taxon>Phycisphaerales</taxon>
        <taxon>Phycisphaeraceae</taxon>
        <taxon>Phycisphaera</taxon>
    </lineage>
</organism>
<dbReference type="EC" id="1.14.99.-" evidence="7"/>
<dbReference type="AlphaFoldDB" id="I0IB97"/>
<dbReference type="EMBL" id="AP012338">
    <property type="protein sequence ID" value="BAM02535.1"/>
    <property type="molecule type" value="Genomic_DNA"/>
</dbReference>
<dbReference type="GO" id="GO:0016491">
    <property type="term" value="F:oxidoreductase activity"/>
    <property type="evidence" value="ECO:0007669"/>
    <property type="project" value="UniProtKB-KW"/>
</dbReference>
<dbReference type="Gene3D" id="3.50.50.60">
    <property type="entry name" value="FAD/NAD(P)-binding domain"/>
    <property type="match status" value="2"/>
</dbReference>
<dbReference type="OrthoDB" id="9814556at2"/>
<feature type="domain" description="Amine oxidase" evidence="6">
    <location>
        <begin position="30"/>
        <end position="321"/>
    </location>
</feature>
<accession>I0IB97</accession>
<reference evidence="7 8" key="1">
    <citation type="submission" date="2012-02" db="EMBL/GenBank/DDBJ databases">
        <title>Complete genome sequence of Phycisphaera mikurensis NBRC 102666.</title>
        <authorList>
            <person name="Ankai A."/>
            <person name="Hosoyama A."/>
            <person name="Terui Y."/>
            <person name="Sekine M."/>
            <person name="Fukai R."/>
            <person name="Kato Y."/>
            <person name="Nakamura S."/>
            <person name="Yamada-Narita S."/>
            <person name="Kawakoshi A."/>
            <person name="Fukunaga Y."/>
            <person name="Yamazaki S."/>
            <person name="Fujita N."/>
        </authorList>
    </citation>
    <scope>NUCLEOTIDE SEQUENCE [LARGE SCALE GENOMIC DNA]</scope>
    <source>
        <strain evidence="8">NBRC 102666 / KCTC 22515 / FYK2301M01</strain>
    </source>
</reference>
<evidence type="ECO:0000256" key="4">
    <source>
        <dbReference type="ARBA" id="ARBA00023002"/>
    </source>
</evidence>
<evidence type="ECO:0000313" key="8">
    <source>
        <dbReference type="Proteomes" id="UP000007881"/>
    </source>
</evidence>
<sequence length="565" mass="60736">MTALATPPPPPAAADTNRNDRRAAVVGAGLAGLTAAVTLAARGFEVTVFDKNPWAGGKAARLEGQGPDGGTFRFDMGPTILTVPEVLERVFREAGVDLHERLDLVRLDDPQWRCFFDAKRGSRHGSSDGPDGNQVLDLKEDVAAMRDELERFTGDGKAAADYAGFVDYTRKLHRISDDFYFWKSIGGLKDMFSFGGTMNASTLRDVAAMRMWSTVAGTVRKMVPDDRVAQMLDHYTQYVGSDPGQAPAILCGIAAMQVDRGVWYPRGGTRAVPLALKKLAEELGVAFRLGPEHEVTRIHGESAGRGKRRVAGVELADGTRLGFPIVVSNADSVRTQRELLGGETHRDGRAGAGDPEPACSGVVLYLGLDKRYEHLAHHNFVFSRDPEEEFEHIYRRGEVAPDPTAYLAATAATEEAGGDPTTFTAPAGGEALYVLVHAPYLRPGQDWNRDGRLFRGYRETILDKLETTAGMAGIRDRIVYENALTPQGIHDRYKVLNGAIYGLASHGRLGGGFKPGNRRSELPGLYLAGGSAHPGPGMPMVMMSGWIAADAAAADADAALPPAAG</sequence>
<dbReference type="HOGENOM" id="CLU_019722_2_1_0"/>
<dbReference type="GO" id="GO:0016117">
    <property type="term" value="P:carotenoid biosynthetic process"/>
    <property type="evidence" value="ECO:0007669"/>
    <property type="project" value="UniProtKB-KW"/>
</dbReference>
<gene>
    <name evidence="7" type="primary">crtI</name>
    <name evidence="7" type="ordered locus">PSMK_03760</name>
</gene>
<dbReference type="PANTHER" id="PTHR43734">
    <property type="entry name" value="PHYTOENE DESATURASE"/>
    <property type="match status" value="1"/>
</dbReference>
<dbReference type="Pfam" id="PF01593">
    <property type="entry name" value="Amino_oxidase"/>
    <property type="match status" value="1"/>
</dbReference>
<evidence type="ECO:0000256" key="3">
    <source>
        <dbReference type="ARBA" id="ARBA00022746"/>
    </source>
</evidence>
<dbReference type="RefSeq" id="WP_014435755.1">
    <property type="nucleotide sequence ID" value="NC_017080.1"/>
</dbReference>
<evidence type="ECO:0000313" key="7">
    <source>
        <dbReference type="EMBL" id="BAM02535.1"/>
    </source>
</evidence>
<dbReference type="InterPro" id="IPR014105">
    <property type="entry name" value="Carotenoid/retinoid_OxRdtase"/>
</dbReference>
<dbReference type="SUPFAM" id="SSF51905">
    <property type="entry name" value="FAD/NAD(P)-binding domain"/>
    <property type="match status" value="1"/>
</dbReference>
<dbReference type="InterPro" id="IPR002937">
    <property type="entry name" value="Amino_oxidase"/>
</dbReference>
<comment type="similarity">
    <text evidence="2 5">Belongs to the carotenoid/retinoid oxidoreductase family.</text>
</comment>
<dbReference type="KEGG" id="phm:PSMK_03760"/>
<dbReference type="NCBIfam" id="TIGR02734">
    <property type="entry name" value="crtI_fam"/>
    <property type="match status" value="1"/>
</dbReference>
<evidence type="ECO:0000256" key="2">
    <source>
        <dbReference type="ARBA" id="ARBA00006046"/>
    </source>
</evidence>
<keyword evidence="4 5" id="KW-0560">Oxidoreductase</keyword>
<dbReference type="STRING" id="1142394.PSMK_03760"/>
<protein>
    <submittedName>
        <fullName evidence="7">Phytoene dehydrogenase</fullName>
        <ecNumber evidence="7">1.14.99.-</ecNumber>
    </submittedName>
</protein>
<dbReference type="PRINTS" id="PR00419">
    <property type="entry name" value="ADXRDTASE"/>
</dbReference>
<keyword evidence="8" id="KW-1185">Reference proteome</keyword>